<sequence>METKRIVRREVGGPHPDADLPSLPPRGSPPRKRPKLTHNAATTPSVTKPKSVLDGIALIAEVRLNIYHQMVAIESTNHGFERDHLGRFLCPIDATGLAPYLNRSITKISGLRQEYLVEVFRLVVFIFTSSEHLKLFSEFIRSHFNLDPAQVPRLQAKVNFFHNDSFPQGVSLPRYRMVQIAHGEWERAYLHVRA</sequence>
<feature type="region of interest" description="Disordered" evidence="1">
    <location>
        <begin position="1"/>
        <end position="47"/>
    </location>
</feature>
<evidence type="ECO:0000313" key="2">
    <source>
        <dbReference type="EMBL" id="KAG7415485.1"/>
    </source>
</evidence>
<evidence type="ECO:0000313" key="3">
    <source>
        <dbReference type="Proteomes" id="UP000694050"/>
    </source>
</evidence>
<protein>
    <submittedName>
        <fullName evidence="2">Uncharacterized protein</fullName>
    </submittedName>
</protein>
<organism evidence="2 3">
    <name type="scientific">Fusarium oxysporum f. sp. rapae</name>
    <dbReference type="NCBI Taxonomy" id="485398"/>
    <lineage>
        <taxon>Eukaryota</taxon>
        <taxon>Fungi</taxon>
        <taxon>Dikarya</taxon>
        <taxon>Ascomycota</taxon>
        <taxon>Pezizomycotina</taxon>
        <taxon>Sordariomycetes</taxon>
        <taxon>Hypocreomycetidae</taxon>
        <taxon>Hypocreales</taxon>
        <taxon>Nectriaceae</taxon>
        <taxon>Fusarium</taxon>
        <taxon>Fusarium oxysporum species complex</taxon>
    </lineage>
</organism>
<gene>
    <name evidence="2" type="ORF">Forpe1208_v005619</name>
</gene>
<dbReference type="EMBL" id="JAELUQ010000004">
    <property type="protein sequence ID" value="KAG7415485.1"/>
    <property type="molecule type" value="Genomic_DNA"/>
</dbReference>
<feature type="compositionally biased region" description="Basic and acidic residues" evidence="1">
    <location>
        <begin position="1"/>
        <end position="18"/>
    </location>
</feature>
<accession>A0A8J5PBQ2</accession>
<comment type="caution">
    <text evidence="2">The sequence shown here is derived from an EMBL/GenBank/DDBJ whole genome shotgun (WGS) entry which is preliminary data.</text>
</comment>
<name>A0A8J5PBQ2_FUSOX</name>
<evidence type="ECO:0000256" key="1">
    <source>
        <dbReference type="SAM" id="MobiDB-lite"/>
    </source>
</evidence>
<reference evidence="2" key="1">
    <citation type="submission" date="2021-04" db="EMBL/GenBank/DDBJ databases">
        <title>First draft genome resource for Brassicaceae pathogens Fusarium oxysporum f. sp. raphani and Fusarium oxysporum f. sp. rapae.</title>
        <authorList>
            <person name="Asai S."/>
        </authorList>
    </citation>
    <scope>NUCLEOTIDE SEQUENCE</scope>
    <source>
        <strain evidence="2">Tf1208</strain>
    </source>
</reference>
<proteinExistence type="predicted"/>
<dbReference type="AlphaFoldDB" id="A0A8J5PBQ2"/>
<dbReference type="Proteomes" id="UP000694050">
    <property type="component" value="Unassembled WGS sequence"/>
</dbReference>